<dbReference type="SUPFAM" id="SSF55418">
    <property type="entry name" value="eIF4e-like"/>
    <property type="match status" value="1"/>
</dbReference>
<evidence type="ECO:0000256" key="1">
    <source>
        <dbReference type="ARBA" id="ARBA00010568"/>
    </source>
</evidence>
<proteinExistence type="inferred from homology"/>
<dbReference type="PANTHER" id="PTHR31977">
    <property type="entry name" value="UPF0696 PROTEIN C11ORF68"/>
    <property type="match status" value="1"/>
</dbReference>
<dbReference type="EMBL" id="AUZZ01002111">
    <property type="protein sequence ID" value="EQD61657.1"/>
    <property type="molecule type" value="Genomic_DNA"/>
</dbReference>
<dbReference type="Pfam" id="PF08939">
    <property type="entry name" value="Bles03"/>
    <property type="match status" value="1"/>
</dbReference>
<dbReference type="InterPro" id="IPR023398">
    <property type="entry name" value="TIF_eIF4e-like"/>
</dbReference>
<comment type="caution">
    <text evidence="2">The sequence shown here is derived from an EMBL/GenBank/DDBJ whole genome shotgun (WGS) entry which is preliminary data.</text>
</comment>
<dbReference type="Gene3D" id="3.30.760.10">
    <property type="entry name" value="RNA Cap, Translation Initiation Factor Eif4e"/>
    <property type="match status" value="1"/>
</dbReference>
<name>T1AW26_9ZZZZ</name>
<evidence type="ECO:0000313" key="2">
    <source>
        <dbReference type="EMBL" id="EQD61657.1"/>
    </source>
</evidence>
<organism evidence="2">
    <name type="scientific">mine drainage metagenome</name>
    <dbReference type="NCBI Taxonomy" id="410659"/>
    <lineage>
        <taxon>unclassified sequences</taxon>
        <taxon>metagenomes</taxon>
        <taxon>ecological metagenomes</taxon>
    </lineage>
</organism>
<reference evidence="2" key="1">
    <citation type="submission" date="2013-08" db="EMBL/GenBank/DDBJ databases">
        <authorList>
            <person name="Mendez C."/>
            <person name="Richter M."/>
            <person name="Ferrer M."/>
            <person name="Sanchez J."/>
        </authorList>
    </citation>
    <scope>NUCLEOTIDE SEQUENCE</scope>
</reference>
<comment type="similarity">
    <text evidence="1">Belongs to the UPF0696 family.</text>
</comment>
<dbReference type="InterPro" id="IPR015034">
    <property type="entry name" value="Bles03"/>
</dbReference>
<sequence length="143" mass="16849">MKLSEPFKEASPSTLTGVYWIYAKRKVGKYPEPTERSGKWCIYTNRKYVDEIWKRIKRATEGGYLGASSKVATKIESDEDNHREAHVICVYTYDWKDEKDVMKIRAELRKLKIVRKIPYKADEDTMTGNYTNTTSLRISKYYE</sequence>
<accession>T1AW26</accession>
<gene>
    <name evidence="2" type="ORF">B2A_03151</name>
</gene>
<protein>
    <submittedName>
        <fullName evidence="2">Protein containing DUF1917</fullName>
    </submittedName>
</protein>
<dbReference type="PANTHER" id="PTHR31977:SF1">
    <property type="entry name" value="UPF0696 PROTEIN C11ORF68"/>
    <property type="match status" value="1"/>
</dbReference>
<reference evidence="2" key="2">
    <citation type="journal article" date="2014" name="ISME J.">
        <title>Microbial stratification in low pH oxic and suboxic macroscopic growths along an acid mine drainage.</title>
        <authorList>
            <person name="Mendez-Garcia C."/>
            <person name="Mesa V."/>
            <person name="Sprenger R.R."/>
            <person name="Richter M."/>
            <person name="Diez M.S."/>
            <person name="Solano J."/>
            <person name="Bargiela R."/>
            <person name="Golyshina O.V."/>
            <person name="Manteca A."/>
            <person name="Ramos J.L."/>
            <person name="Gallego J.R."/>
            <person name="Llorente I."/>
            <person name="Martins Dos Santos V.A."/>
            <person name="Jensen O.N."/>
            <person name="Pelaez A.I."/>
            <person name="Sanchez J."/>
            <person name="Ferrer M."/>
        </authorList>
    </citation>
    <scope>NUCLEOTIDE SEQUENCE</scope>
</reference>
<dbReference type="AlphaFoldDB" id="T1AW26"/>